<feature type="transmembrane region" description="Helical" evidence="1">
    <location>
        <begin position="131"/>
        <end position="151"/>
    </location>
</feature>
<organism evidence="2 3">
    <name type="scientific">Ensete ventricosum</name>
    <name type="common">Abyssinian banana</name>
    <name type="synonym">Musa ensete</name>
    <dbReference type="NCBI Taxonomy" id="4639"/>
    <lineage>
        <taxon>Eukaryota</taxon>
        <taxon>Viridiplantae</taxon>
        <taxon>Streptophyta</taxon>
        <taxon>Embryophyta</taxon>
        <taxon>Tracheophyta</taxon>
        <taxon>Spermatophyta</taxon>
        <taxon>Magnoliopsida</taxon>
        <taxon>Liliopsida</taxon>
        <taxon>Zingiberales</taxon>
        <taxon>Musaceae</taxon>
        <taxon>Ensete</taxon>
    </lineage>
</organism>
<proteinExistence type="predicted"/>
<dbReference type="PANTHER" id="PTHR33625:SF3">
    <property type="entry name" value="OS04G0550700 PROTEIN"/>
    <property type="match status" value="1"/>
</dbReference>
<accession>A0A427A4T4</accession>
<gene>
    <name evidence="2" type="ORF">B296_00035814</name>
</gene>
<dbReference type="EMBL" id="AMZH03003782">
    <property type="protein sequence ID" value="RRT71178.1"/>
    <property type="molecule type" value="Genomic_DNA"/>
</dbReference>
<evidence type="ECO:0000313" key="2">
    <source>
        <dbReference type="EMBL" id="RRT71178.1"/>
    </source>
</evidence>
<evidence type="ECO:0000256" key="1">
    <source>
        <dbReference type="SAM" id="Phobius"/>
    </source>
</evidence>
<name>A0A427A4T4_ENSVE</name>
<comment type="caution">
    <text evidence="2">The sequence shown here is derived from an EMBL/GenBank/DDBJ whole genome shotgun (WGS) entry which is preliminary data.</text>
</comment>
<dbReference type="PANTHER" id="PTHR33625">
    <property type="entry name" value="OS08G0179900 PROTEIN"/>
    <property type="match status" value="1"/>
</dbReference>
<evidence type="ECO:0000313" key="3">
    <source>
        <dbReference type="Proteomes" id="UP000287651"/>
    </source>
</evidence>
<dbReference type="Proteomes" id="UP000287651">
    <property type="component" value="Unassembled WGS sequence"/>
</dbReference>
<reference evidence="2 3" key="1">
    <citation type="journal article" date="2014" name="Agronomy (Basel)">
        <title>A Draft Genome Sequence for Ensete ventricosum, the Drought-Tolerant Tree Against Hunger.</title>
        <authorList>
            <person name="Harrison J."/>
            <person name="Moore K.A."/>
            <person name="Paszkiewicz K."/>
            <person name="Jones T."/>
            <person name="Grant M."/>
            <person name="Ambacheew D."/>
            <person name="Muzemil S."/>
            <person name="Studholme D.J."/>
        </authorList>
    </citation>
    <scope>NUCLEOTIDE SEQUENCE [LARGE SCALE GENOMIC DNA]</scope>
</reference>
<dbReference type="AlphaFoldDB" id="A0A427A4T4"/>
<sequence>MVQSQASSTIECKMPKPMSYSCIDDATVALPNALGDMRPHRPMPSPSLVVCHDLSRDVCSATCNLIDDEAVSSEIGNSDEHADTNTCFLGWILGNAKSKIMEFIDQILKLAHQIFHTHKEMNEKNTAFDDVVRPSIMISIIVFMIVIITRINKA</sequence>
<keyword evidence="1" id="KW-0472">Membrane</keyword>
<keyword evidence="1" id="KW-1133">Transmembrane helix</keyword>
<protein>
    <recommendedName>
        <fullName evidence="4">Transmembrane protein</fullName>
    </recommendedName>
</protein>
<evidence type="ECO:0008006" key="4">
    <source>
        <dbReference type="Google" id="ProtNLM"/>
    </source>
</evidence>
<keyword evidence="1" id="KW-0812">Transmembrane</keyword>